<dbReference type="STRING" id="35608.A0A2U1N6N3"/>
<dbReference type="PANTHER" id="PTHR23155:SF1221">
    <property type="entry name" value="OS11G0481150 PROTEIN"/>
    <property type="match status" value="1"/>
</dbReference>
<dbReference type="Pfam" id="PF23559">
    <property type="entry name" value="WHD_DRP"/>
    <property type="match status" value="1"/>
</dbReference>
<dbReference type="OrthoDB" id="1896560at2759"/>
<feature type="domain" description="R13L1/DRL21-like LRR repeat region" evidence="6">
    <location>
        <begin position="265"/>
        <end position="392"/>
    </location>
</feature>
<name>A0A2U1N6N3_ARTAN</name>
<dbReference type="SUPFAM" id="SSF52540">
    <property type="entry name" value="P-loop containing nucleoside triphosphate hydrolases"/>
    <property type="match status" value="1"/>
</dbReference>
<keyword evidence="2" id="KW-0547">Nucleotide-binding</keyword>
<dbReference type="SUPFAM" id="SSF52058">
    <property type="entry name" value="L domain-like"/>
    <property type="match status" value="1"/>
</dbReference>
<keyword evidence="1" id="KW-0433">Leucine-rich repeat</keyword>
<dbReference type="EMBL" id="PKPP01003493">
    <property type="protein sequence ID" value="PWA69172.1"/>
    <property type="molecule type" value="Genomic_DNA"/>
</dbReference>
<dbReference type="Gene3D" id="3.80.10.10">
    <property type="entry name" value="Ribonuclease Inhibitor"/>
    <property type="match status" value="1"/>
</dbReference>
<proteinExistence type="predicted"/>
<dbReference type="Gene3D" id="3.40.50.300">
    <property type="entry name" value="P-loop containing nucleotide triphosphate hydrolases"/>
    <property type="match status" value="1"/>
</dbReference>
<sequence length="527" mass="59831">MGKRFLLVMDDVWSEKIEDWETLVGPFLAAAPGSKIIITTRKQQLLNKLGYGQPYNLNKLSHDDALSLFAQHALGVNNFDTHPQLLPYGERIVQKCDGLPLALRALGSLLRTKTDEEEWKELLNDEIWGLEDGGGIVPALRLSYQDLSACLKQLFAYCSLLPKDYMFKKEELILLWMAEGFFQKSTSNKSMERLEIDEVPESVGSLKHMRQLTKLPDNFLKLKNLRHFDIRYTCLWNMMPLGTCELNSLQTLSNIIVGGNNDFLISGLKNIKDLQGKIYIRELDKFQSARDIQEVNLSKKRVSELHVEWSDVFDDSRNDTLEKDVLNALKPHSNNLKDLEIVWYGGKLFPNWIGDPSFICLTCISIRSCRNCTFLPPLGKLPLLKKLSIERMNEVKVIGSELLGTNPAFPSLEILSFHDMRGWEVWSANDGVIGATAFPCLKELSVHDCPNLAKVSLEALPSLKILKIKSCSDGVLRSLIHVASSVTNLSIYGIFGLTDEVWSDVMGYLREVDEINIEMCNEIRYLW</sequence>
<dbReference type="InterPro" id="IPR044974">
    <property type="entry name" value="Disease_R_plants"/>
</dbReference>
<dbReference type="InterPro" id="IPR056789">
    <property type="entry name" value="LRR_R13L1-DRL21"/>
</dbReference>
<dbReference type="Pfam" id="PF00931">
    <property type="entry name" value="NB-ARC"/>
    <property type="match status" value="1"/>
</dbReference>
<reference evidence="7 8" key="1">
    <citation type="journal article" date="2018" name="Mol. Plant">
        <title>The genome of Artemisia annua provides insight into the evolution of Asteraceae family and artemisinin biosynthesis.</title>
        <authorList>
            <person name="Shen Q."/>
            <person name="Zhang L."/>
            <person name="Liao Z."/>
            <person name="Wang S."/>
            <person name="Yan T."/>
            <person name="Shi P."/>
            <person name="Liu M."/>
            <person name="Fu X."/>
            <person name="Pan Q."/>
            <person name="Wang Y."/>
            <person name="Lv Z."/>
            <person name="Lu X."/>
            <person name="Zhang F."/>
            <person name="Jiang W."/>
            <person name="Ma Y."/>
            <person name="Chen M."/>
            <person name="Hao X."/>
            <person name="Li L."/>
            <person name="Tang Y."/>
            <person name="Lv G."/>
            <person name="Zhou Y."/>
            <person name="Sun X."/>
            <person name="Brodelius P.E."/>
            <person name="Rose J.K.C."/>
            <person name="Tang K."/>
        </authorList>
    </citation>
    <scope>NUCLEOTIDE SEQUENCE [LARGE SCALE GENOMIC DNA]</scope>
    <source>
        <strain evidence="8">cv. Huhao1</strain>
        <tissue evidence="7">Leaf</tissue>
    </source>
</reference>
<keyword evidence="8" id="KW-1185">Reference proteome</keyword>
<evidence type="ECO:0000313" key="8">
    <source>
        <dbReference type="Proteomes" id="UP000245207"/>
    </source>
</evidence>
<keyword evidence="3" id="KW-0611">Plant defense</keyword>
<evidence type="ECO:0000313" key="7">
    <source>
        <dbReference type="EMBL" id="PWA69172.1"/>
    </source>
</evidence>
<evidence type="ECO:0000259" key="5">
    <source>
        <dbReference type="Pfam" id="PF23559"/>
    </source>
</evidence>
<dbReference type="Proteomes" id="UP000245207">
    <property type="component" value="Unassembled WGS sequence"/>
</dbReference>
<organism evidence="7 8">
    <name type="scientific">Artemisia annua</name>
    <name type="common">Sweet wormwood</name>
    <dbReference type="NCBI Taxonomy" id="35608"/>
    <lineage>
        <taxon>Eukaryota</taxon>
        <taxon>Viridiplantae</taxon>
        <taxon>Streptophyta</taxon>
        <taxon>Embryophyta</taxon>
        <taxon>Tracheophyta</taxon>
        <taxon>Spermatophyta</taxon>
        <taxon>Magnoliopsida</taxon>
        <taxon>eudicotyledons</taxon>
        <taxon>Gunneridae</taxon>
        <taxon>Pentapetalae</taxon>
        <taxon>asterids</taxon>
        <taxon>campanulids</taxon>
        <taxon>Asterales</taxon>
        <taxon>Asteraceae</taxon>
        <taxon>Asteroideae</taxon>
        <taxon>Anthemideae</taxon>
        <taxon>Artemisiinae</taxon>
        <taxon>Artemisia</taxon>
    </lineage>
</organism>
<dbReference type="InterPro" id="IPR027417">
    <property type="entry name" value="P-loop_NTPase"/>
</dbReference>
<dbReference type="InterPro" id="IPR058922">
    <property type="entry name" value="WHD_DRP"/>
</dbReference>
<dbReference type="Gene3D" id="1.10.8.430">
    <property type="entry name" value="Helical domain of apoptotic protease-activating factors"/>
    <property type="match status" value="1"/>
</dbReference>
<evidence type="ECO:0000256" key="2">
    <source>
        <dbReference type="ARBA" id="ARBA00022741"/>
    </source>
</evidence>
<feature type="domain" description="NB-ARC" evidence="4">
    <location>
        <begin position="2"/>
        <end position="73"/>
    </location>
</feature>
<comment type="caution">
    <text evidence="7">The sequence shown here is derived from an EMBL/GenBank/DDBJ whole genome shotgun (WGS) entry which is preliminary data.</text>
</comment>
<dbReference type="PANTHER" id="PTHR23155">
    <property type="entry name" value="DISEASE RESISTANCE PROTEIN RP"/>
    <property type="match status" value="1"/>
</dbReference>
<dbReference type="Pfam" id="PF25019">
    <property type="entry name" value="LRR_R13L1-DRL21"/>
    <property type="match status" value="1"/>
</dbReference>
<feature type="domain" description="Disease resistance protein winged helix" evidence="5">
    <location>
        <begin position="161"/>
        <end position="193"/>
    </location>
</feature>
<dbReference type="InterPro" id="IPR042197">
    <property type="entry name" value="Apaf_helical"/>
</dbReference>
<dbReference type="GO" id="GO:0098542">
    <property type="term" value="P:defense response to other organism"/>
    <property type="evidence" value="ECO:0007669"/>
    <property type="project" value="TreeGrafter"/>
</dbReference>
<dbReference type="InterPro" id="IPR032675">
    <property type="entry name" value="LRR_dom_sf"/>
</dbReference>
<evidence type="ECO:0000259" key="4">
    <source>
        <dbReference type="Pfam" id="PF00931"/>
    </source>
</evidence>
<accession>A0A2U1N6N3</accession>
<gene>
    <name evidence="7" type="ORF">CTI12_AA299310</name>
</gene>
<evidence type="ECO:0000259" key="6">
    <source>
        <dbReference type="Pfam" id="PF25019"/>
    </source>
</evidence>
<dbReference type="InterPro" id="IPR002182">
    <property type="entry name" value="NB-ARC"/>
</dbReference>
<evidence type="ECO:0000256" key="3">
    <source>
        <dbReference type="ARBA" id="ARBA00022821"/>
    </source>
</evidence>
<protein>
    <submittedName>
        <fullName evidence="7">Disease resistance protein</fullName>
    </submittedName>
</protein>
<dbReference type="GO" id="GO:0043531">
    <property type="term" value="F:ADP binding"/>
    <property type="evidence" value="ECO:0007669"/>
    <property type="project" value="InterPro"/>
</dbReference>
<evidence type="ECO:0000256" key="1">
    <source>
        <dbReference type="ARBA" id="ARBA00022614"/>
    </source>
</evidence>
<dbReference type="AlphaFoldDB" id="A0A2U1N6N3"/>